<evidence type="ECO:0000313" key="1">
    <source>
        <dbReference type="EMBL" id="MCO6409561.1"/>
    </source>
</evidence>
<protein>
    <submittedName>
        <fullName evidence="1">Glycosyl transferase</fullName>
    </submittedName>
</protein>
<keyword evidence="2" id="KW-1185">Reference proteome</keyword>
<dbReference type="RefSeq" id="WP_152009652.1">
    <property type="nucleotide sequence ID" value="NZ_CP159480.1"/>
</dbReference>
<gene>
    <name evidence="1" type="ORF">GTW23_15370</name>
</gene>
<keyword evidence="1" id="KW-0808">Transferase</keyword>
<dbReference type="Proteomes" id="UP001320715">
    <property type="component" value="Unassembled WGS sequence"/>
</dbReference>
<reference evidence="1 2" key="1">
    <citation type="submission" date="2020-01" db="EMBL/GenBank/DDBJ databases">
        <title>Genomes of bacteria type strains.</title>
        <authorList>
            <person name="Chen J."/>
            <person name="Zhu S."/>
            <person name="Yang J."/>
        </authorList>
    </citation>
    <scope>NUCLEOTIDE SEQUENCE [LARGE SCALE GENOMIC DNA]</scope>
    <source>
        <strain evidence="1 2">DSM 16655</strain>
    </source>
</reference>
<evidence type="ECO:0000313" key="2">
    <source>
        <dbReference type="Proteomes" id="UP001320715"/>
    </source>
</evidence>
<dbReference type="InterPro" id="IPR029044">
    <property type="entry name" value="Nucleotide-diphossugar_trans"/>
</dbReference>
<sequence>MISVLIECKDQEQALAVTLASLVQGAVEGIVAEVVILDRGSRDGTALLADAAGCRFLEDPDLRDVVRSARGDWLLLIEPGARPLLGWVDHLGQHMVAGTMSARMRPSREYRLPFFQRFRRRVSALEHGVLIPKRQAIANAKSGHSLESLGRGLAMTRLKCEIVPASVLALR</sequence>
<proteinExistence type="predicted"/>
<comment type="caution">
    <text evidence="1">The sequence shown here is derived from an EMBL/GenBank/DDBJ whole genome shotgun (WGS) entry which is preliminary data.</text>
</comment>
<dbReference type="GO" id="GO:0016740">
    <property type="term" value="F:transferase activity"/>
    <property type="evidence" value="ECO:0007669"/>
    <property type="project" value="UniProtKB-KW"/>
</dbReference>
<accession>A0ABT1CVF5</accession>
<dbReference type="SUPFAM" id="SSF53448">
    <property type="entry name" value="Nucleotide-diphospho-sugar transferases"/>
    <property type="match status" value="1"/>
</dbReference>
<dbReference type="Gene3D" id="3.90.550.10">
    <property type="entry name" value="Spore Coat Polysaccharide Biosynthesis Protein SpsA, Chain A"/>
    <property type="match status" value="1"/>
</dbReference>
<organism evidence="1 2">
    <name type="scientific">Hoeflea alexandrii</name>
    <dbReference type="NCBI Taxonomy" id="288436"/>
    <lineage>
        <taxon>Bacteria</taxon>
        <taxon>Pseudomonadati</taxon>
        <taxon>Pseudomonadota</taxon>
        <taxon>Alphaproteobacteria</taxon>
        <taxon>Hyphomicrobiales</taxon>
        <taxon>Rhizobiaceae</taxon>
        <taxon>Hoeflea</taxon>
    </lineage>
</organism>
<dbReference type="EMBL" id="JAAAML010000003">
    <property type="protein sequence ID" value="MCO6409561.1"/>
    <property type="molecule type" value="Genomic_DNA"/>
</dbReference>
<name>A0ABT1CVF5_9HYPH</name>